<dbReference type="PANTHER" id="PTHR12684:SF2">
    <property type="entry name" value="TRNA 2'-PHOSPHOTRANSFERASE 1"/>
    <property type="match status" value="1"/>
</dbReference>
<organism evidence="6 7">
    <name type="scientific">Lysobacter brunescens</name>
    <dbReference type="NCBI Taxonomy" id="262323"/>
    <lineage>
        <taxon>Bacteria</taxon>
        <taxon>Pseudomonadati</taxon>
        <taxon>Pseudomonadota</taxon>
        <taxon>Gammaproteobacteria</taxon>
        <taxon>Lysobacterales</taxon>
        <taxon>Lysobacteraceae</taxon>
        <taxon>Lysobacter</taxon>
    </lineage>
</organism>
<dbReference type="GO" id="GO:0016740">
    <property type="term" value="F:transferase activity"/>
    <property type="evidence" value="ECO:0007669"/>
    <property type="project" value="UniProtKB-KW"/>
</dbReference>
<dbReference type="NCBIfam" id="NF002014">
    <property type="entry name" value="PRK00819.1-4"/>
    <property type="match status" value="1"/>
</dbReference>
<dbReference type="PANTHER" id="PTHR12684">
    <property type="entry name" value="PUTATIVE PHOSPHOTRANSFERASE"/>
    <property type="match status" value="1"/>
</dbReference>
<dbReference type="RefSeq" id="WP_386822832.1">
    <property type="nucleotide sequence ID" value="NZ_JBHTIF010000001.1"/>
</dbReference>
<comment type="similarity">
    <text evidence="1 5">Belongs to the KptA/TPT1 family.</text>
</comment>
<gene>
    <name evidence="5" type="primary">kptA</name>
    <name evidence="6" type="ORF">ACFQ0E_06360</name>
</gene>
<dbReference type="InterPro" id="IPR042080">
    <property type="entry name" value="RNA_2'-PTrans_N"/>
</dbReference>
<dbReference type="InterPro" id="IPR042081">
    <property type="entry name" value="RNA_2'-PTrans_C"/>
</dbReference>
<evidence type="ECO:0000256" key="5">
    <source>
        <dbReference type="HAMAP-Rule" id="MF_00299"/>
    </source>
</evidence>
<keyword evidence="7" id="KW-1185">Reference proteome</keyword>
<evidence type="ECO:0000256" key="4">
    <source>
        <dbReference type="ARBA" id="ARBA00025212"/>
    </source>
</evidence>
<dbReference type="Gene3D" id="3.20.170.30">
    <property type="match status" value="1"/>
</dbReference>
<dbReference type="Gene3D" id="1.10.10.970">
    <property type="entry name" value="RNA 2'-phosphotransferase, Tpt1/KptA family, N-terminal domain"/>
    <property type="match status" value="1"/>
</dbReference>
<evidence type="ECO:0000313" key="6">
    <source>
        <dbReference type="EMBL" id="MFD0725223.1"/>
    </source>
</evidence>
<evidence type="ECO:0000256" key="3">
    <source>
        <dbReference type="ARBA" id="ARBA00023027"/>
    </source>
</evidence>
<dbReference type="EC" id="2.7.1.-" evidence="5"/>
<dbReference type="HAMAP" id="MF_00299">
    <property type="entry name" value="KptA"/>
    <property type="match status" value="1"/>
</dbReference>
<evidence type="ECO:0000313" key="7">
    <source>
        <dbReference type="Proteomes" id="UP001597110"/>
    </source>
</evidence>
<dbReference type="Pfam" id="PF01885">
    <property type="entry name" value="PTS_2-RNA"/>
    <property type="match status" value="1"/>
</dbReference>
<keyword evidence="2 5" id="KW-0808">Transferase</keyword>
<sequence>MTDPVSASRFLSLVLRHRPDLIGLSLDDAGWAEIDALVRLSQGHRPLTRALIETVVATSDKQRFAISEDGLRIRANQGHSIDVDLALEIVAPPEFLYHGTATRFVEAIRREGLSRRNRHHVHLSADVETATRVGTRHGKPVVLVVRAAGMAAAGHVFHRSANGVWLTEAVPVAFIDFGDA</sequence>
<protein>
    <recommendedName>
        <fullName evidence="5">Probable RNA 2'-phosphotransferase</fullName>
        <ecNumber evidence="5">2.7.1.-</ecNumber>
    </recommendedName>
</protein>
<accession>A0ABW2YAQ6</accession>
<dbReference type="Proteomes" id="UP001597110">
    <property type="component" value="Unassembled WGS sequence"/>
</dbReference>
<evidence type="ECO:0000256" key="1">
    <source>
        <dbReference type="ARBA" id="ARBA00009836"/>
    </source>
</evidence>
<reference evidence="7" key="1">
    <citation type="journal article" date="2019" name="Int. J. Syst. Evol. Microbiol.">
        <title>The Global Catalogue of Microorganisms (GCM) 10K type strain sequencing project: providing services to taxonomists for standard genome sequencing and annotation.</title>
        <authorList>
            <consortium name="The Broad Institute Genomics Platform"/>
            <consortium name="The Broad Institute Genome Sequencing Center for Infectious Disease"/>
            <person name="Wu L."/>
            <person name="Ma J."/>
        </authorList>
    </citation>
    <scope>NUCLEOTIDE SEQUENCE [LARGE SCALE GENOMIC DNA]</scope>
    <source>
        <strain evidence="7">CCUG 55585</strain>
    </source>
</reference>
<dbReference type="EMBL" id="JBHTIF010000001">
    <property type="protein sequence ID" value="MFD0725223.1"/>
    <property type="molecule type" value="Genomic_DNA"/>
</dbReference>
<comment type="caution">
    <text evidence="6">The sequence shown here is derived from an EMBL/GenBank/DDBJ whole genome shotgun (WGS) entry which is preliminary data.</text>
</comment>
<keyword evidence="3 5" id="KW-0520">NAD</keyword>
<proteinExistence type="inferred from homology"/>
<comment type="function">
    <text evidence="4 5">Removes the 2'-phosphate from RNA via an intermediate in which the phosphate is ADP-ribosylated by NAD followed by a presumed transesterification to release the RNA and generate ADP-ribose 1''-2''-cyclic phosphate (APPR&gt;P). May function as an ADP-ribosylase.</text>
</comment>
<dbReference type="SUPFAM" id="SSF56399">
    <property type="entry name" value="ADP-ribosylation"/>
    <property type="match status" value="1"/>
</dbReference>
<name>A0ABW2YAQ6_9GAMM</name>
<dbReference type="InterPro" id="IPR022928">
    <property type="entry name" value="RNA_2'-PTrans_KptA"/>
</dbReference>
<evidence type="ECO:0000256" key="2">
    <source>
        <dbReference type="ARBA" id="ARBA00022679"/>
    </source>
</evidence>
<dbReference type="InterPro" id="IPR002745">
    <property type="entry name" value="Ptrans_KptA/Tpt1"/>
</dbReference>